<protein>
    <submittedName>
        <fullName evidence="2">Uncharacterized protein</fullName>
    </submittedName>
</protein>
<comment type="caution">
    <text evidence="2">The sequence shown here is derived from an EMBL/GenBank/DDBJ whole genome shotgun (WGS) entry which is preliminary data.</text>
</comment>
<keyword evidence="3" id="KW-1185">Reference proteome</keyword>
<gene>
    <name evidence="2" type="ORF">QE152_g8566</name>
</gene>
<evidence type="ECO:0000313" key="2">
    <source>
        <dbReference type="EMBL" id="KAK9739933.1"/>
    </source>
</evidence>
<dbReference type="EMBL" id="JASPKY010000069">
    <property type="protein sequence ID" value="KAK9739933.1"/>
    <property type="molecule type" value="Genomic_DNA"/>
</dbReference>
<dbReference type="Proteomes" id="UP001458880">
    <property type="component" value="Unassembled WGS sequence"/>
</dbReference>
<feature type="region of interest" description="Disordered" evidence="1">
    <location>
        <begin position="71"/>
        <end position="90"/>
    </location>
</feature>
<evidence type="ECO:0000256" key="1">
    <source>
        <dbReference type="SAM" id="MobiDB-lite"/>
    </source>
</evidence>
<proteinExistence type="predicted"/>
<dbReference type="AlphaFoldDB" id="A0AAW1M2Z7"/>
<accession>A0AAW1M2Z7</accession>
<name>A0AAW1M2Z7_POPJA</name>
<reference evidence="2 3" key="1">
    <citation type="journal article" date="2024" name="BMC Genomics">
        <title>De novo assembly and annotation of Popillia japonica's genome with initial clues to its potential as an invasive pest.</title>
        <authorList>
            <person name="Cucini C."/>
            <person name="Boschi S."/>
            <person name="Funari R."/>
            <person name="Cardaioli E."/>
            <person name="Iannotti N."/>
            <person name="Marturano G."/>
            <person name="Paoli F."/>
            <person name="Bruttini M."/>
            <person name="Carapelli A."/>
            <person name="Frati F."/>
            <person name="Nardi F."/>
        </authorList>
    </citation>
    <scope>NUCLEOTIDE SEQUENCE [LARGE SCALE GENOMIC DNA]</scope>
    <source>
        <strain evidence="2">DMR45628</strain>
    </source>
</reference>
<organism evidence="2 3">
    <name type="scientific">Popillia japonica</name>
    <name type="common">Japanese beetle</name>
    <dbReference type="NCBI Taxonomy" id="7064"/>
    <lineage>
        <taxon>Eukaryota</taxon>
        <taxon>Metazoa</taxon>
        <taxon>Ecdysozoa</taxon>
        <taxon>Arthropoda</taxon>
        <taxon>Hexapoda</taxon>
        <taxon>Insecta</taxon>
        <taxon>Pterygota</taxon>
        <taxon>Neoptera</taxon>
        <taxon>Endopterygota</taxon>
        <taxon>Coleoptera</taxon>
        <taxon>Polyphaga</taxon>
        <taxon>Scarabaeiformia</taxon>
        <taxon>Scarabaeidae</taxon>
        <taxon>Rutelinae</taxon>
        <taxon>Popillia</taxon>
    </lineage>
</organism>
<evidence type="ECO:0000313" key="3">
    <source>
        <dbReference type="Proteomes" id="UP001458880"/>
    </source>
</evidence>
<sequence>MDEILYSKPEIHAVATCSSKSALIVKGTTKKNTEDQHLNRTPIFWQNRTVVILTVNNEVGRKFNSNFMTKRKRTESTMERRHREKWLHRI</sequence>